<name>A0A2G8KI55_STIJA</name>
<evidence type="ECO:0000313" key="7">
    <source>
        <dbReference type="EMBL" id="PIK47677.1"/>
    </source>
</evidence>
<evidence type="ECO:0000259" key="6">
    <source>
        <dbReference type="PROSITE" id="PS50011"/>
    </source>
</evidence>
<evidence type="ECO:0000256" key="2">
    <source>
        <dbReference type="ARBA" id="ARBA00040972"/>
    </source>
</evidence>
<dbReference type="GO" id="GO:0005524">
    <property type="term" value="F:ATP binding"/>
    <property type="evidence" value="ECO:0007669"/>
    <property type="project" value="InterPro"/>
</dbReference>
<dbReference type="Proteomes" id="UP000230750">
    <property type="component" value="Unassembled WGS sequence"/>
</dbReference>
<keyword evidence="8" id="KW-1185">Reference proteome</keyword>
<evidence type="ECO:0000256" key="5">
    <source>
        <dbReference type="SAM" id="MobiDB-lite"/>
    </source>
</evidence>
<feature type="domain" description="Protein kinase" evidence="6">
    <location>
        <begin position="1"/>
        <end position="189"/>
    </location>
</feature>
<evidence type="ECO:0000313" key="8">
    <source>
        <dbReference type="Proteomes" id="UP000230750"/>
    </source>
</evidence>
<feature type="compositionally biased region" description="Low complexity" evidence="5">
    <location>
        <begin position="606"/>
        <end position="615"/>
    </location>
</feature>
<proteinExistence type="inferred from homology"/>
<evidence type="ECO:0000256" key="3">
    <source>
        <dbReference type="ARBA" id="ARBA00042347"/>
    </source>
</evidence>
<comment type="caution">
    <text evidence="7">The sequence shown here is derived from an EMBL/GenBank/DDBJ whole genome shotgun (WGS) entry which is preliminary data.</text>
</comment>
<feature type="region of interest" description="Disordered" evidence="5">
    <location>
        <begin position="470"/>
        <end position="650"/>
    </location>
</feature>
<keyword evidence="7" id="KW-0808">Transferase</keyword>
<dbReference type="OrthoDB" id="447103at2759"/>
<dbReference type="InterPro" id="IPR016024">
    <property type="entry name" value="ARM-type_fold"/>
</dbReference>
<feature type="compositionally biased region" description="Polar residues" evidence="5">
    <location>
        <begin position="474"/>
        <end position="488"/>
    </location>
</feature>
<dbReference type="GO" id="GO:0004672">
    <property type="term" value="F:protein kinase activity"/>
    <property type="evidence" value="ECO:0007669"/>
    <property type="project" value="InterPro"/>
</dbReference>
<dbReference type="Gene3D" id="1.25.10.10">
    <property type="entry name" value="Leucine-rich Repeat Variant"/>
    <property type="match status" value="1"/>
</dbReference>
<accession>A0A2G8KI55</accession>
<dbReference type="STRING" id="307972.A0A2G8KI55"/>
<dbReference type="AlphaFoldDB" id="A0A2G8KI55"/>
<comment type="function">
    <text evidence="4">Regulates COPI-mediated retrograde protein traffic at the interface between the Golgi apparatus and the endoplasmic reticulum. Involved in the maintenance of the Golgi apparatus morphology.</text>
</comment>
<dbReference type="InterPro" id="IPR000719">
    <property type="entry name" value="Prot_kinase_dom"/>
</dbReference>
<dbReference type="PANTHER" id="PTHR12984:SF3">
    <property type="entry name" value="N-TERMINAL KINASE-LIKE PROTEIN"/>
    <property type="match status" value="1"/>
</dbReference>
<sequence>MVICFSAQQKGLSFLHNDCKLKHNNVNISSIFVNPAGEWKLGGVDYITPVDSEATPHVSKLLPSLDKYDPPEKSDTSKRRKVHAWSADMWGLGCLIWEVYNGNLPRVSSLKAIGKIPKPLIPHYCELVGANPMSRPNPAKFIDNCKSAGGFMNNKFLESNLFLEEIQIKDQSDKTKFLQGLSSSLDDFPQVFCQLKILPLLLQAFEFGNAGSAILTPLLKLGKLLDTEEYEKKIVPCVVKMFSSTDRATRVKLLQQIDQFVEYLSASVVNDQIFPNICHGFNDTNPLIRETSVKAMLLLASKLNDKNLNIELLRHFARLQAKDDQGGIRTNTTICLGKIACHLNPATRQKVLSSAFVRAMKDPFPPARGAGVLSMMSTLKYFSLRDTAFKVLPTLCTLTVDPDKGVRDQTFKAIQTFLVRQQNVSDNPELAAEIESDVNAAASMTSQNAGWTGWAMSSAMNITSKIYRGRAAPGSQNKPAEGNNSSTEAKAVSEDGKEKQTPGTEEREEVARDSASDYDNDDDEGEKPGWDDLEMREDAETNADDEGWGEETGWEEDGWSDLQTKKPSVPASKGSLKLGTKKKEPEFNLDDWADDSWGTQDKQLNKKQSTKTATKSSHKKQQASSGWGADWEEGDWGEMKDQGDVQDPFAAEAGGGWTMIMKTGDLSMNQLSILLNLHRQRYVSYPLS</sequence>
<comment type="similarity">
    <text evidence="1">Belongs to the protein kinase superfamily.</text>
</comment>
<dbReference type="PROSITE" id="PS50011">
    <property type="entry name" value="PROTEIN_KINASE_DOM"/>
    <property type="match status" value="1"/>
</dbReference>
<feature type="compositionally biased region" description="Basic and acidic residues" evidence="5">
    <location>
        <begin position="66"/>
        <end position="77"/>
    </location>
</feature>
<dbReference type="EMBL" id="MRZV01000565">
    <property type="protein sequence ID" value="PIK47677.1"/>
    <property type="molecule type" value="Genomic_DNA"/>
</dbReference>
<feature type="region of interest" description="Disordered" evidence="5">
    <location>
        <begin position="61"/>
        <end position="80"/>
    </location>
</feature>
<feature type="compositionally biased region" description="Acidic residues" evidence="5">
    <location>
        <begin position="516"/>
        <end position="559"/>
    </location>
</feature>
<dbReference type="InterPro" id="IPR011009">
    <property type="entry name" value="Kinase-like_dom_sf"/>
</dbReference>
<evidence type="ECO:0000256" key="1">
    <source>
        <dbReference type="ARBA" id="ARBA00038349"/>
    </source>
</evidence>
<dbReference type="PANTHER" id="PTHR12984">
    <property type="entry name" value="SCY1-RELATED S/T PROTEIN KINASE-LIKE"/>
    <property type="match status" value="1"/>
</dbReference>
<dbReference type="Gene3D" id="1.10.510.10">
    <property type="entry name" value="Transferase(Phosphotransferase) domain 1"/>
    <property type="match status" value="1"/>
</dbReference>
<gene>
    <name evidence="7" type="ORF">BSL78_15451</name>
</gene>
<keyword evidence="7" id="KW-0418">Kinase</keyword>
<reference evidence="7 8" key="1">
    <citation type="journal article" date="2017" name="PLoS Biol.">
        <title>The sea cucumber genome provides insights into morphological evolution and visceral regeneration.</title>
        <authorList>
            <person name="Zhang X."/>
            <person name="Sun L."/>
            <person name="Yuan J."/>
            <person name="Sun Y."/>
            <person name="Gao Y."/>
            <person name="Zhang L."/>
            <person name="Li S."/>
            <person name="Dai H."/>
            <person name="Hamel J.F."/>
            <person name="Liu C."/>
            <person name="Yu Y."/>
            <person name="Liu S."/>
            <person name="Lin W."/>
            <person name="Guo K."/>
            <person name="Jin S."/>
            <person name="Xu P."/>
            <person name="Storey K.B."/>
            <person name="Huan P."/>
            <person name="Zhang T."/>
            <person name="Zhou Y."/>
            <person name="Zhang J."/>
            <person name="Lin C."/>
            <person name="Li X."/>
            <person name="Xing L."/>
            <person name="Huo D."/>
            <person name="Sun M."/>
            <person name="Wang L."/>
            <person name="Mercier A."/>
            <person name="Li F."/>
            <person name="Yang H."/>
            <person name="Xiang J."/>
        </authorList>
    </citation>
    <scope>NUCLEOTIDE SEQUENCE [LARGE SCALE GENOMIC DNA]</scope>
    <source>
        <strain evidence="7">Shaxun</strain>
        <tissue evidence="7">Muscle</tissue>
    </source>
</reference>
<feature type="compositionally biased region" description="Basic and acidic residues" evidence="5">
    <location>
        <begin position="491"/>
        <end position="500"/>
    </location>
</feature>
<protein>
    <recommendedName>
        <fullName evidence="2">N-terminal kinase-like protein</fullName>
    </recommendedName>
    <alternativeName>
        <fullName evidence="3">SCY1-like protein 1</fullName>
    </alternativeName>
</protein>
<evidence type="ECO:0000256" key="4">
    <source>
        <dbReference type="ARBA" id="ARBA00056114"/>
    </source>
</evidence>
<dbReference type="SUPFAM" id="SSF56112">
    <property type="entry name" value="Protein kinase-like (PK-like)"/>
    <property type="match status" value="1"/>
</dbReference>
<organism evidence="7 8">
    <name type="scientific">Stichopus japonicus</name>
    <name type="common">Sea cucumber</name>
    <dbReference type="NCBI Taxonomy" id="307972"/>
    <lineage>
        <taxon>Eukaryota</taxon>
        <taxon>Metazoa</taxon>
        <taxon>Echinodermata</taxon>
        <taxon>Eleutherozoa</taxon>
        <taxon>Echinozoa</taxon>
        <taxon>Holothuroidea</taxon>
        <taxon>Aspidochirotacea</taxon>
        <taxon>Aspidochirotida</taxon>
        <taxon>Stichopodidae</taxon>
        <taxon>Apostichopus</taxon>
    </lineage>
</organism>
<dbReference type="InterPro" id="IPR011989">
    <property type="entry name" value="ARM-like"/>
</dbReference>
<dbReference type="SUPFAM" id="SSF48371">
    <property type="entry name" value="ARM repeat"/>
    <property type="match status" value="1"/>
</dbReference>
<dbReference type="InterPro" id="IPR051177">
    <property type="entry name" value="CIK-Related_Protein"/>
</dbReference>